<proteinExistence type="inferred from homology"/>
<organism evidence="15 16">
    <name type="scientific">Micromonas commoda (strain RCC299 / NOUM17 / CCMP2709)</name>
    <name type="common">Picoplanktonic green alga</name>
    <dbReference type="NCBI Taxonomy" id="296587"/>
    <lineage>
        <taxon>Eukaryota</taxon>
        <taxon>Viridiplantae</taxon>
        <taxon>Chlorophyta</taxon>
        <taxon>Mamiellophyceae</taxon>
        <taxon>Mamiellales</taxon>
        <taxon>Mamiellaceae</taxon>
        <taxon>Micromonas</taxon>
    </lineage>
</organism>
<dbReference type="eggNOG" id="KOG0831">
    <property type="taxonomic scope" value="Eukaryota"/>
</dbReference>
<dbReference type="OMA" id="DWVPFRE"/>
<evidence type="ECO:0000256" key="13">
    <source>
        <dbReference type="ARBA" id="ARBA00023315"/>
    </source>
</evidence>
<protein>
    <recommendedName>
        <fullName evidence="14">Acyltransferase</fullName>
        <ecNumber evidence="14">2.3.1.-</ecNumber>
    </recommendedName>
</protein>
<dbReference type="GO" id="GO:0006071">
    <property type="term" value="P:glycerol metabolic process"/>
    <property type="evidence" value="ECO:0007669"/>
    <property type="project" value="UniProtKB-KW"/>
</dbReference>
<keyword evidence="13" id="KW-0012">Acyltransferase</keyword>
<dbReference type="AlphaFoldDB" id="C1FIB5"/>
<dbReference type="InterPro" id="IPR007130">
    <property type="entry name" value="DAGAT"/>
</dbReference>
<name>C1FIB5_MICCC</name>
<dbReference type="KEGG" id="mis:MICPUN_61819"/>
<sequence length="364" mass="40344">MFGLGQLRSPTWHVPIPFLTGEDRPDAALWREHLANRHRMGRELRARGVRDVPWSSFDRALGVAMTCFTFGLWIVSGAGTIAMFALGGAWTRAIVAAYAIASLFSARQFSQRVYDYCAALEVGERNGWGLIVKGDVDCARTAHIFCSHPHGLFCAGVSLNLILSRRGLDAVRARSIRLFVHSLLASVFPVVKDWLRTLGFQPCTAAHMRRALDAGLNAAIVPGGVKEVVWTGRVDRERLYLKNVFGFCKLALQTGAPLVPVYTFGESLSVGPDWLPFFESRRRLSYLIDAPIRYMSLTQRWLLPFPNGRLVTVVGAPLAVGERTENPTRKQVGELHARYCAALLELIESTKEEAGYGSQVTELV</sequence>
<dbReference type="OrthoDB" id="264532at2759"/>
<keyword evidence="5" id="KW-0444">Lipid biosynthesis</keyword>
<keyword evidence="7" id="KW-0812">Transmembrane</keyword>
<evidence type="ECO:0000256" key="12">
    <source>
        <dbReference type="ARBA" id="ARBA00023136"/>
    </source>
</evidence>
<evidence type="ECO:0000256" key="11">
    <source>
        <dbReference type="ARBA" id="ARBA00023098"/>
    </source>
</evidence>
<evidence type="ECO:0000256" key="5">
    <source>
        <dbReference type="ARBA" id="ARBA00022516"/>
    </source>
</evidence>
<comment type="similarity">
    <text evidence="4 14">Belongs to the diacylglycerol acyltransferase family.</text>
</comment>
<dbReference type="EC" id="2.3.1.-" evidence="14"/>
<dbReference type="GO" id="GO:0019432">
    <property type="term" value="P:triglyceride biosynthetic process"/>
    <property type="evidence" value="ECO:0007669"/>
    <property type="project" value="TreeGrafter"/>
</dbReference>
<comment type="pathway">
    <text evidence="3">Lipid metabolism.</text>
</comment>
<evidence type="ECO:0000256" key="10">
    <source>
        <dbReference type="ARBA" id="ARBA00022989"/>
    </source>
</evidence>
<gene>
    <name evidence="15" type="ORF">MICPUN_61819</name>
</gene>
<dbReference type="EMBL" id="CP001576">
    <property type="protein sequence ID" value="ACO69966.1"/>
    <property type="molecule type" value="Genomic_DNA"/>
</dbReference>
<reference evidence="15 16" key="1">
    <citation type="journal article" date="2009" name="Science">
        <title>Green evolution and dynamic adaptations revealed by genomes of the marine picoeukaryotes Micromonas.</title>
        <authorList>
            <person name="Worden A.Z."/>
            <person name="Lee J.H."/>
            <person name="Mock T."/>
            <person name="Rouze P."/>
            <person name="Simmons M.P."/>
            <person name="Aerts A.L."/>
            <person name="Allen A.E."/>
            <person name="Cuvelier M.L."/>
            <person name="Derelle E."/>
            <person name="Everett M.V."/>
            <person name="Foulon E."/>
            <person name="Grimwood J."/>
            <person name="Gundlach H."/>
            <person name="Henrissat B."/>
            <person name="Napoli C."/>
            <person name="McDonald S.M."/>
            <person name="Parker M.S."/>
            <person name="Rombauts S."/>
            <person name="Salamov A."/>
            <person name="Von Dassow P."/>
            <person name="Badger J.H."/>
            <person name="Coutinho P.M."/>
            <person name="Demir E."/>
            <person name="Dubchak I."/>
            <person name="Gentemann C."/>
            <person name="Eikrem W."/>
            <person name="Gready J.E."/>
            <person name="John U."/>
            <person name="Lanier W."/>
            <person name="Lindquist E.A."/>
            <person name="Lucas S."/>
            <person name="Mayer K.F."/>
            <person name="Moreau H."/>
            <person name="Not F."/>
            <person name="Otillar R."/>
            <person name="Panaud O."/>
            <person name="Pangilinan J."/>
            <person name="Paulsen I."/>
            <person name="Piegu B."/>
            <person name="Poliakov A."/>
            <person name="Robbens S."/>
            <person name="Schmutz J."/>
            <person name="Toulza E."/>
            <person name="Wyss T."/>
            <person name="Zelensky A."/>
            <person name="Zhou K."/>
            <person name="Armbrust E.V."/>
            <person name="Bhattacharya D."/>
            <person name="Goodenough U.W."/>
            <person name="Van de Peer Y."/>
            <person name="Grigoriev I.V."/>
        </authorList>
    </citation>
    <scope>NUCLEOTIDE SEQUENCE [LARGE SCALE GENOMIC DNA]</scope>
    <source>
        <strain evidence="16">RCC299 / NOUM17</strain>
    </source>
</reference>
<evidence type="ECO:0000313" key="15">
    <source>
        <dbReference type="EMBL" id="ACO69966.1"/>
    </source>
</evidence>
<evidence type="ECO:0000256" key="8">
    <source>
        <dbReference type="ARBA" id="ARBA00022798"/>
    </source>
</evidence>
<comment type="pathway">
    <text evidence="2">Glycerolipid metabolism; triacylglycerol biosynthesis.</text>
</comment>
<keyword evidence="6 14" id="KW-0808">Transferase</keyword>
<keyword evidence="12" id="KW-0472">Membrane</keyword>
<keyword evidence="10" id="KW-1133">Transmembrane helix</keyword>
<evidence type="ECO:0000256" key="14">
    <source>
        <dbReference type="RuleBase" id="RU367023"/>
    </source>
</evidence>
<dbReference type="PANTHER" id="PTHR12317:SF0">
    <property type="entry name" value="ACYLTRANSFERASE"/>
    <property type="match status" value="1"/>
</dbReference>
<keyword evidence="9 14" id="KW-0256">Endoplasmic reticulum</keyword>
<evidence type="ECO:0000256" key="6">
    <source>
        <dbReference type="ARBA" id="ARBA00022679"/>
    </source>
</evidence>
<keyword evidence="8" id="KW-0319">Glycerol metabolism</keyword>
<evidence type="ECO:0000313" key="16">
    <source>
        <dbReference type="Proteomes" id="UP000002009"/>
    </source>
</evidence>
<dbReference type="Proteomes" id="UP000002009">
    <property type="component" value="Chromosome 10"/>
</dbReference>
<dbReference type="GO" id="GO:0005789">
    <property type="term" value="C:endoplasmic reticulum membrane"/>
    <property type="evidence" value="ECO:0007669"/>
    <property type="project" value="UniProtKB-SubCell"/>
</dbReference>
<dbReference type="STRING" id="296587.C1FIB5"/>
<keyword evidence="11" id="KW-0443">Lipid metabolism</keyword>
<evidence type="ECO:0000256" key="2">
    <source>
        <dbReference type="ARBA" id="ARBA00004771"/>
    </source>
</evidence>
<comment type="subcellular location">
    <subcellularLocation>
        <location evidence="1 14">Endoplasmic reticulum membrane</location>
        <topology evidence="1 14">Multi-pass membrane protein</topology>
    </subcellularLocation>
</comment>
<evidence type="ECO:0000256" key="7">
    <source>
        <dbReference type="ARBA" id="ARBA00022692"/>
    </source>
</evidence>
<keyword evidence="16" id="KW-1185">Reference proteome</keyword>
<accession>C1FIB5</accession>
<evidence type="ECO:0000256" key="9">
    <source>
        <dbReference type="ARBA" id="ARBA00022824"/>
    </source>
</evidence>
<evidence type="ECO:0000256" key="1">
    <source>
        <dbReference type="ARBA" id="ARBA00004477"/>
    </source>
</evidence>
<dbReference type="GO" id="GO:0004144">
    <property type="term" value="F:diacylglycerol O-acyltransferase activity"/>
    <property type="evidence" value="ECO:0007669"/>
    <property type="project" value="UniProtKB-ARBA"/>
</dbReference>
<dbReference type="PANTHER" id="PTHR12317">
    <property type="entry name" value="DIACYLGLYCEROL O-ACYLTRANSFERASE"/>
    <property type="match status" value="1"/>
</dbReference>
<dbReference type="Pfam" id="PF03982">
    <property type="entry name" value="DAGAT"/>
    <property type="match status" value="1"/>
</dbReference>
<dbReference type="InParanoid" id="C1FIB5"/>
<dbReference type="CDD" id="cd07987">
    <property type="entry name" value="LPLAT_MGAT-like"/>
    <property type="match status" value="1"/>
</dbReference>
<evidence type="ECO:0000256" key="4">
    <source>
        <dbReference type="ARBA" id="ARBA00005420"/>
    </source>
</evidence>
<evidence type="ECO:0000256" key="3">
    <source>
        <dbReference type="ARBA" id="ARBA00005189"/>
    </source>
</evidence>
<dbReference type="GeneID" id="8246713"/>
<dbReference type="RefSeq" id="XP_002508708.1">
    <property type="nucleotide sequence ID" value="XM_002508662.1"/>
</dbReference>